<comment type="catalytic activity">
    <reaction evidence="4">
        <text>a secondary aliphatic amine + O2 + H2O = a primary amine + an aldehyde + H2O2</text>
        <dbReference type="Rhea" id="RHEA:26414"/>
        <dbReference type="ChEBI" id="CHEBI:15377"/>
        <dbReference type="ChEBI" id="CHEBI:15379"/>
        <dbReference type="ChEBI" id="CHEBI:16240"/>
        <dbReference type="ChEBI" id="CHEBI:17478"/>
        <dbReference type="ChEBI" id="CHEBI:58855"/>
        <dbReference type="ChEBI" id="CHEBI:65296"/>
        <dbReference type="EC" id="1.4.3.4"/>
    </reaction>
</comment>
<dbReference type="VEuPathDB" id="FungiDB:ASPWEDRAFT_31523"/>
<keyword evidence="3 6" id="KW-0560">Oxidoreductase</keyword>
<dbReference type="InterPro" id="IPR036188">
    <property type="entry name" value="FAD/NAD-bd_sf"/>
</dbReference>
<feature type="binding site" evidence="5">
    <location>
        <begin position="67"/>
        <end position="68"/>
    </location>
    <ligand>
        <name>FAD</name>
        <dbReference type="ChEBI" id="CHEBI:57692"/>
    </ligand>
</feature>
<dbReference type="Gene3D" id="3.50.50.60">
    <property type="entry name" value="FAD/NAD(P)-binding domain"/>
    <property type="match status" value="2"/>
</dbReference>
<reference evidence="9" key="1">
    <citation type="journal article" date="2017" name="Genome Biol.">
        <title>Comparative genomics reveals high biological diversity and specific adaptations in the industrially and medically important fungal genus Aspergillus.</title>
        <authorList>
            <person name="de Vries R.P."/>
            <person name="Riley R."/>
            <person name="Wiebenga A."/>
            <person name="Aguilar-Osorio G."/>
            <person name="Amillis S."/>
            <person name="Uchima C.A."/>
            <person name="Anderluh G."/>
            <person name="Asadollahi M."/>
            <person name="Askin M."/>
            <person name="Barry K."/>
            <person name="Battaglia E."/>
            <person name="Bayram O."/>
            <person name="Benocci T."/>
            <person name="Braus-Stromeyer S.A."/>
            <person name="Caldana C."/>
            <person name="Canovas D."/>
            <person name="Cerqueira G.C."/>
            <person name="Chen F."/>
            <person name="Chen W."/>
            <person name="Choi C."/>
            <person name="Clum A."/>
            <person name="Dos Santos R.A."/>
            <person name="Damasio A.R."/>
            <person name="Diallinas G."/>
            <person name="Emri T."/>
            <person name="Fekete E."/>
            <person name="Flipphi M."/>
            <person name="Freyberg S."/>
            <person name="Gallo A."/>
            <person name="Gournas C."/>
            <person name="Habgood R."/>
            <person name="Hainaut M."/>
            <person name="Harispe M.L."/>
            <person name="Henrissat B."/>
            <person name="Hilden K.S."/>
            <person name="Hope R."/>
            <person name="Hossain A."/>
            <person name="Karabika E."/>
            <person name="Karaffa L."/>
            <person name="Karanyi Z."/>
            <person name="Krasevec N."/>
            <person name="Kuo A."/>
            <person name="Kusch H."/>
            <person name="LaButti K."/>
            <person name="Lagendijk E.L."/>
            <person name="Lapidus A."/>
            <person name="Levasseur A."/>
            <person name="Lindquist E."/>
            <person name="Lipzen A."/>
            <person name="Logrieco A.F."/>
            <person name="MacCabe A."/>
            <person name="Maekelae M.R."/>
            <person name="Malavazi I."/>
            <person name="Melin P."/>
            <person name="Meyer V."/>
            <person name="Mielnichuk N."/>
            <person name="Miskei M."/>
            <person name="Molnar A.P."/>
            <person name="Mule G."/>
            <person name="Ngan C.Y."/>
            <person name="Orejas M."/>
            <person name="Orosz E."/>
            <person name="Ouedraogo J.P."/>
            <person name="Overkamp K.M."/>
            <person name="Park H.-S."/>
            <person name="Perrone G."/>
            <person name="Piumi F."/>
            <person name="Punt P.J."/>
            <person name="Ram A.F."/>
            <person name="Ramon A."/>
            <person name="Rauscher S."/>
            <person name="Record E."/>
            <person name="Riano-Pachon D.M."/>
            <person name="Robert V."/>
            <person name="Roehrig J."/>
            <person name="Ruller R."/>
            <person name="Salamov A."/>
            <person name="Salih N.S."/>
            <person name="Samson R.A."/>
            <person name="Sandor E."/>
            <person name="Sanguinetti M."/>
            <person name="Schuetze T."/>
            <person name="Sepcic K."/>
            <person name="Shelest E."/>
            <person name="Sherlock G."/>
            <person name="Sophianopoulou V."/>
            <person name="Squina F.M."/>
            <person name="Sun H."/>
            <person name="Susca A."/>
            <person name="Todd R.B."/>
            <person name="Tsang A."/>
            <person name="Unkles S.E."/>
            <person name="van de Wiele N."/>
            <person name="van Rossen-Uffink D."/>
            <person name="Oliveira J.V."/>
            <person name="Vesth T.C."/>
            <person name="Visser J."/>
            <person name="Yu J.-H."/>
            <person name="Zhou M."/>
            <person name="Andersen M.R."/>
            <person name="Archer D.B."/>
            <person name="Baker S.E."/>
            <person name="Benoit I."/>
            <person name="Brakhage A.A."/>
            <person name="Braus G.H."/>
            <person name="Fischer R."/>
            <person name="Frisvad J.C."/>
            <person name="Goldman G.H."/>
            <person name="Houbraken J."/>
            <person name="Oakley B."/>
            <person name="Pocsi I."/>
            <person name="Scazzocchio C."/>
            <person name="Seiboth B."/>
            <person name="vanKuyk P.A."/>
            <person name="Wortman J."/>
            <person name="Dyer P.S."/>
            <person name="Grigoriev I.V."/>
        </authorList>
    </citation>
    <scope>NUCLEOTIDE SEQUENCE [LARGE SCALE GENOMIC DNA]</scope>
    <source>
        <strain evidence="9">DTO 134E9</strain>
    </source>
</reference>
<dbReference type="Pfam" id="PF01593">
    <property type="entry name" value="Amino_oxidase"/>
    <property type="match status" value="2"/>
</dbReference>
<dbReference type="GeneID" id="63749407"/>
<dbReference type="Gene3D" id="3.90.660.10">
    <property type="match status" value="1"/>
</dbReference>
<keyword evidence="6" id="KW-0285">Flavoprotein</keyword>
<comment type="similarity">
    <text evidence="2 6">Belongs to the flavin monoamine oxidase family.</text>
</comment>
<organism evidence="8 9">
    <name type="scientific">Aspergillus wentii DTO 134E9</name>
    <dbReference type="NCBI Taxonomy" id="1073089"/>
    <lineage>
        <taxon>Eukaryota</taxon>
        <taxon>Fungi</taxon>
        <taxon>Dikarya</taxon>
        <taxon>Ascomycota</taxon>
        <taxon>Pezizomycotina</taxon>
        <taxon>Eurotiomycetes</taxon>
        <taxon>Eurotiomycetidae</taxon>
        <taxon>Eurotiales</taxon>
        <taxon>Aspergillaceae</taxon>
        <taxon>Aspergillus</taxon>
        <taxon>Aspergillus subgen. Cremei</taxon>
    </lineage>
</organism>
<sequence length="472" mass="51514">MQKSQEGFFWTPKEGFQYGLTTAAVVPSTPKSDLSSGYDAIVIGAGFAGLAAARDLAFKEKKVLIIEARDRIGGRCWTAHTGTDASEMGGTWVHWQQPHVFSELQRYGLDEFEETVACPENCESTTKPSRSQPATVLDPADGRVMMEQLERLTERFFDVDGQGGRSIIPFPFSAAASVKQNPDYLELDQLSVADHVAQLEGCTEEEQTMLSAHAASFYGIPPEKASFAEVLHTLALCNFDPAMLDTATMKYKIAKGTTAFALAILDDYKGDRVFDSPVASVTQGDGDFPIAITLQNGEQFSSKTVISTVPVNEAFSSGFTPARTDKLLVRTSTELENGLNVTCDGDMPYASGFTDGTHSTTTLLTLLAHPDNSLNRSDENIRLLETLRPAGIQVESASGHLWSDDPFAGGVMPVRGPGFLTKYRDEMRKPHGRVYFCGSDFADGWRGFISGAFEDAYRVTREVLRDDLLTSV</sequence>
<evidence type="ECO:0000313" key="9">
    <source>
        <dbReference type="Proteomes" id="UP000184383"/>
    </source>
</evidence>
<keyword evidence="6" id="KW-0274">FAD</keyword>
<evidence type="ECO:0000256" key="4">
    <source>
        <dbReference type="ARBA" id="ARBA00048448"/>
    </source>
</evidence>
<evidence type="ECO:0000256" key="1">
    <source>
        <dbReference type="ARBA" id="ARBA00001974"/>
    </source>
</evidence>
<evidence type="ECO:0000256" key="6">
    <source>
        <dbReference type="RuleBase" id="RU362067"/>
    </source>
</evidence>
<dbReference type="PANTHER" id="PTHR43563">
    <property type="entry name" value="AMINE OXIDASE"/>
    <property type="match status" value="1"/>
</dbReference>
<evidence type="ECO:0000256" key="2">
    <source>
        <dbReference type="ARBA" id="ARBA00005995"/>
    </source>
</evidence>
<evidence type="ECO:0000256" key="3">
    <source>
        <dbReference type="ARBA" id="ARBA00023002"/>
    </source>
</evidence>
<dbReference type="STRING" id="1073089.A0A1L9R7B1"/>
<feature type="binding site" evidence="5">
    <location>
        <position position="278"/>
    </location>
    <ligand>
        <name>FAD</name>
        <dbReference type="ChEBI" id="CHEBI:57692"/>
    </ligand>
</feature>
<accession>A0A1L9R7B1</accession>
<name>A0A1L9R7B1_ASPWE</name>
<dbReference type="PRINTS" id="PR00757">
    <property type="entry name" value="AMINEOXDASEF"/>
</dbReference>
<dbReference type="GO" id="GO:0097621">
    <property type="term" value="F:monoamine oxidase activity"/>
    <property type="evidence" value="ECO:0007669"/>
    <property type="project" value="UniProtKB-EC"/>
</dbReference>
<dbReference type="OrthoDB" id="5046242at2759"/>
<dbReference type="InterPro" id="IPR050703">
    <property type="entry name" value="Flavin_MAO"/>
</dbReference>
<feature type="domain" description="Amine oxidase" evidence="7">
    <location>
        <begin position="47"/>
        <end position="323"/>
    </location>
</feature>
<comment type="cofactor">
    <cofactor evidence="1 6">
        <name>FAD</name>
        <dbReference type="ChEBI" id="CHEBI:57692"/>
    </cofactor>
</comment>
<protein>
    <recommendedName>
        <fullName evidence="6">Amine oxidase</fullName>
        <ecNumber evidence="6">1.4.3.-</ecNumber>
    </recommendedName>
</protein>
<dbReference type="EMBL" id="KV878216">
    <property type="protein sequence ID" value="OJJ30815.1"/>
    <property type="molecule type" value="Genomic_DNA"/>
</dbReference>
<dbReference type="RefSeq" id="XP_040684492.1">
    <property type="nucleotide sequence ID" value="XM_040833559.1"/>
</dbReference>
<evidence type="ECO:0000256" key="5">
    <source>
        <dbReference type="PIRSR" id="PIRSR601613-1"/>
    </source>
</evidence>
<dbReference type="SUPFAM" id="SSF51905">
    <property type="entry name" value="FAD/NAD(P)-binding domain"/>
    <property type="match status" value="1"/>
</dbReference>
<dbReference type="EC" id="1.4.3.-" evidence="6"/>
<dbReference type="InterPro" id="IPR001613">
    <property type="entry name" value="Flavin_amine_oxidase"/>
</dbReference>
<dbReference type="PANTHER" id="PTHR43563:SF1">
    <property type="entry name" value="AMINE OXIDASE [FLAVIN-CONTAINING] B"/>
    <property type="match status" value="1"/>
</dbReference>
<dbReference type="InterPro" id="IPR002937">
    <property type="entry name" value="Amino_oxidase"/>
</dbReference>
<gene>
    <name evidence="8" type="ORF">ASPWEDRAFT_31523</name>
</gene>
<evidence type="ECO:0000259" key="7">
    <source>
        <dbReference type="Pfam" id="PF01593"/>
    </source>
</evidence>
<dbReference type="Proteomes" id="UP000184383">
    <property type="component" value="Unassembled WGS sequence"/>
</dbReference>
<dbReference type="AlphaFoldDB" id="A0A1L9R7B1"/>
<keyword evidence="9" id="KW-1185">Reference proteome</keyword>
<proteinExistence type="inferred from homology"/>
<feature type="domain" description="Amine oxidase" evidence="7">
    <location>
        <begin position="381"/>
        <end position="464"/>
    </location>
</feature>
<evidence type="ECO:0000313" key="8">
    <source>
        <dbReference type="EMBL" id="OJJ30815.1"/>
    </source>
</evidence>